<gene>
    <name evidence="2" type="ORF">HDK90DRAFT_474123</name>
</gene>
<evidence type="ECO:0000313" key="2">
    <source>
        <dbReference type="EMBL" id="KAK8247327.1"/>
    </source>
</evidence>
<feature type="chain" id="PRO_5045871343" evidence="1">
    <location>
        <begin position="26"/>
        <end position="72"/>
    </location>
</feature>
<keyword evidence="3" id="KW-1185">Reference proteome</keyword>
<accession>A0ABR1Z540</accession>
<organism evidence="2 3">
    <name type="scientific">Phyllosticta capitalensis</name>
    <dbReference type="NCBI Taxonomy" id="121624"/>
    <lineage>
        <taxon>Eukaryota</taxon>
        <taxon>Fungi</taxon>
        <taxon>Dikarya</taxon>
        <taxon>Ascomycota</taxon>
        <taxon>Pezizomycotina</taxon>
        <taxon>Dothideomycetes</taxon>
        <taxon>Dothideomycetes incertae sedis</taxon>
        <taxon>Botryosphaeriales</taxon>
        <taxon>Phyllostictaceae</taxon>
        <taxon>Phyllosticta</taxon>
    </lineage>
</organism>
<evidence type="ECO:0000313" key="3">
    <source>
        <dbReference type="Proteomes" id="UP001492380"/>
    </source>
</evidence>
<dbReference type="Proteomes" id="UP001492380">
    <property type="component" value="Unassembled WGS sequence"/>
</dbReference>
<evidence type="ECO:0000256" key="1">
    <source>
        <dbReference type="SAM" id="SignalP"/>
    </source>
</evidence>
<proteinExistence type="predicted"/>
<sequence length="72" mass="7399">MRIFSALKVATVLLICGFLLIWSRGAEDSPGSSSASPSSAAGAEEAEVTRSWLSADIPLTLIDVCSGMLLGA</sequence>
<feature type="signal peptide" evidence="1">
    <location>
        <begin position="1"/>
        <end position="25"/>
    </location>
</feature>
<name>A0ABR1Z540_9PEZI</name>
<dbReference type="EMBL" id="JBBWRZ010000001">
    <property type="protein sequence ID" value="KAK8247327.1"/>
    <property type="molecule type" value="Genomic_DNA"/>
</dbReference>
<keyword evidence="1" id="KW-0732">Signal</keyword>
<reference evidence="2 3" key="1">
    <citation type="submission" date="2024-04" db="EMBL/GenBank/DDBJ databases">
        <title>Phyllosticta paracitricarpa is synonymous to the EU quarantine fungus P. citricarpa based on phylogenomic analyses.</title>
        <authorList>
            <consortium name="Lawrence Berkeley National Laboratory"/>
            <person name="Van Ingen-Buijs V.A."/>
            <person name="Van Westerhoven A.C."/>
            <person name="Haridas S."/>
            <person name="Skiadas P."/>
            <person name="Martin F."/>
            <person name="Groenewald J.Z."/>
            <person name="Crous P.W."/>
            <person name="Seidl M.F."/>
        </authorList>
    </citation>
    <scope>NUCLEOTIDE SEQUENCE [LARGE SCALE GENOMIC DNA]</scope>
    <source>
        <strain evidence="2 3">CBS 123374</strain>
    </source>
</reference>
<protein>
    <submittedName>
        <fullName evidence="2">Uncharacterized protein</fullName>
    </submittedName>
</protein>
<comment type="caution">
    <text evidence="2">The sequence shown here is derived from an EMBL/GenBank/DDBJ whole genome shotgun (WGS) entry which is preliminary data.</text>
</comment>